<protein>
    <submittedName>
        <fullName evidence="1">Uncharacterized protein</fullName>
    </submittedName>
</protein>
<organism evidence="1 2">
    <name type="scientific">Setaria italica</name>
    <name type="common">Foxtail millet</name>
    <name type="synonym">Panicum italicum</name>
    <dbReference type="NCBI Taxonomy" id="4555"/>
    <lineage>
        <taxon>Eukaryota</taxon>
        <taxon>Viridiplantae</taxon>
        <taxon>Streptophyta</taxon>
        <taxon>Embryophyta</taxon>
        <taxon>Tracheophyta</taxon>
        <taxon>Spermatophyta</taxon>
        <taxon>Magnoliopsida</taxon>
        <taxon>Liliopsida</taxon>
        <taxon>Poales</taxon>
        <taxon>Poaceae</taxon>
        <taxon>PACMAD clade</taxon>
        <taxon>Panicoideae</taxon>
        <taxon>Panicodae</taxon>
        <taxon>Paniceae</taxon>
        <taxon>Cenchrinae</taxon>
        <taxon>Setaria</taxon>
    </lineage>
</organism>
<proteinExistence type="predicted"/>
<reference evidence="1" key="2">
    <citation type="submission" date="2018-08" db="UniProtKB">
        <authorList>
            <consortium name="EnsemblPlants"/>
        </authorList>
    </citation>
    <scope>IDENTIFICATION</scope>
    <source>
        <strain evidence="1">Yugu1</strain>
    </source>
</reference>
<dbReference type="EnsemblPlants" id="KQL00123">
    <property type="protein sequence ID" value="KQL00123"/>
    <property type="gene ID" value="SETIT_015946mg"/>
</dbReference>
<dbReference type="Proteomes" id="UP000004995">
    <property type="component" value="Unassembled WGS sequence"/>
</dbReference>
<dbReference type="InParanoid" id="K3YNV4"/>
<dbReference type="Gramene" id="KQL00123">
    <property type="protein sequence ID" value="KQL00123"/>
    <property type="gene ID" value="SETIT_015946mg"/>
</dbReference>
<dbReference type="HOGENOM" id="CLU_3385649_0_0_1"/>
<evidence type="ECO:0000313" key="2">
    <source>
        <dbReference type="Proteomes" id="UP000004995"/>
    </source>
</evidence>
<evidence type="ECO:0000313" key="1">
    <source>
        <dbReference type="EnsemblPlants" id="KQL00123"/>
    </source>
</evidence>
<reference evidence="2" key="1">
    <citation type="journal article" date="2012" name="Nat. Biotechnol.">
        <title>Reference genome sequence of the model plant Setaria.</title>
        <authorList>
            <person name="Bennetzen J.L."/>
            <person name="Schmutz J."/>
            <person name="Wang H."/>
            <person name="Percifield R."/>
            <person name="Hawkins J."/>
            <person name="Pontaroli A.C."/>
            <person name="Estep M."/>
            <person name="Feng L."/>
            <person name="Vaughn J.N."/>
            <person name="Grimwood J."/>
            <person name="Jenkins J."/>
            <person name="Barry K."/>
            <person name="Lindquist E."/>
            <person name="Hellsten U."/>
            <person name="Deshpande S."/>
            <person name="Wang X."/>
            <person name="Wu X."/>
            <person name="Mitros T."/>
            <person name="Triplett J."/>
            <person name="Yang X."/>
            <person name="Ye C.Y."/>
            <person name="Mauro-Herrera M."/>
            <person name="Wang L."/>
            <person name="Li P."/>
            <person name="Sharma M."/>
            <person name="Sharma R."/>
            <person name="Ronald P.C."/>
            <person name="Panaud O."/>
            <person name="Kellogg E.A."/>
            <person name="Brutnell T.P."/>
            <person name="Doust A.N."/>
            <person name="Tuskan G.A."/>
            <person name="Rokhsar D."/>
            <person name="Devos K.M."/>
        </authorList>
    </citation>
    <scope>NUCLEOTIDE SEQUENCE [LARGE SCALE GENOMIC DNA]</scope>
    <source>
        <strain evidence="2">cv. Yugu1</strain>
    </source>
</reference>
<sequence>MEAAQRRLGCREAGELLETFLAKGRMGLSPFPT</sequence>
<dbReference type="AlphaFoldDB" id="K3YNV4"/>
<dbReference type="EMBL" id="AGNK02003476">
    <property type="status" value="NOT_ANNOTATED_CDS"/>
    <property type="molecule type" value="Genomic_DNA"/>
</dbReference>
<name>K3YNV4_SETIT</name>
<keyword evidence="2" id="KW-1185">Reference proteome</keyword>
<accession>K3YNV4</accession>